<keyword evidence="3" id="KW-0378">Hydrolase</keyword>
<dbReference type="PROSITE" id="PS50206">
    <property type="entry name" value="RHODANESE_3"/>
    <property type="match status" value="1"/>
</dbReference>
<comment type="caution">
    <text evidence="6">The sequence shown here is derived from an EMBL/GenBank/DDBJ whole genome shotgun (WGS) entry which is preliminary data.</text>
</comment>
<protein>
    <recommendedName>
        <fullName evidence="2">protein-tyrosine-phosphatase</fullName>
        <ecNumber evidence="2">3.1.3.48</ecNumber>
    </recommendedName>
</protein>
<dbReference type="InterPro" id="IPR008343">
    <property type="entry name" value="MKP"/>
</dbReference>
<evidence type="ECO:0000259" key="5">
    <source>
        <dbReference type="PROSITE" id="PS50206"/>
    </source>
</evidence>
<dbReference type="Proteomes" id="UP000289886">
    <property type="component" value="Unassembled WGS sequence"/>
</dbReference>
<dbReference type="GO" id="GO:0005634">
    <property type="term" value="C:nucleus"/>
    <property type="evidence" value="ECO:0007669"/>
    <property type="project" value="TreeGrafter"/>
</dbReference>
<dbReference type="GO" id="GO:0043409">
    <property type="term" value="P:negative regulation of MAPK cascade"/>
    <property type="evidence" value="ECO:0007669"/>
    <property type="project" value="TreeGrafter"/>
</dbReference>
<feature type="domain" description="Rhodanese" evidence="5">
    <location>
        <begin position="27"/>
        <end position="84"/>
    </location>
</feature>
<dbReference type="SMART" id="SM00195">
    <property type="entry name" value="DSPc"/>
    <property type="match status" value="1"/>
</dbReference>
<dbReference type="Gene3D" id="3.90.190.10">
    <property type="entry name" value="Protein tyrosine phosphatase superfamily"/>
    <property type="match status" value="1"/>
</dbReference>
<dbReference type="SUPFAM" id="SSF52821">
    <property type="entry name" value="Rhodanese/Cell cycle control phosphatase"/>
    <property type="match status" value="1"/>
</dbReference>
<dbReference type="CDD" id="cd01446">
    <property type="entry name" value="DSP_MapKP"/>
    <property type="match status" value="1"/>
</dbReference>
<dbReference type="PANTHER" id="PTHR10159:SF109">
    <property type="entry name" value="DUAL SPECIFICITY PROTEIN PHOSPHATASE 2"/>
    <property type="match status" value="1"/>
</dbReference>
<dbReference type="InterPro" id="IPR036873">
    <property type="entry name" value="Rhodanese-like_dom_sf"/>
</dbReference>
<evidence type="ECO:0000256" key="4">
    <source>
        <dbReference type="ARBA" id="ARBA00022912"/>
    </source>
</evidence>
<evidence type="ECO:0000256" key="1">
    <source>
        <dbReference type="ARBA" id="ARBA00008601"/>
    </source>
</evidence>
<dbReference type="Gene3D" id="3.40.250.10">
    <property type="entry name" value="Rhodanese-like domain"/>
    <property type="match status" value="1"/>
</dbReference>
<dbReference type="InterPro" id="IPR029021">
    <property type="entry name" value="Prot-tyrosine_phosphatase-like"/>
</dbReference>
<dbReference type="GO" id="GO:0017017">
    <property type="term" value="F:MAP kinase tyrosine/serine/threonine phosphatase activity"/>
    <property type="evidence" value="ECO:0007669"/>
    <property type="project" value="InterPro"/>
</dbReference>
<dbReference type="AlphaFoldDB" id="A0A444UWS5"/>
<dbReference type="GO" id="GO:0005737">
    <property type="term" value="C:cytoplasm"/>
    <property type="evidence" value="ECO:0007669"/>
    <property type="project" value="TreeGrafter"/>
</dbReference>
<name>A0A444UWS5_ACIRT</name>
<dbReference type="GO" id="GO:0001706">
    <property type="term" value="P:endoderm formation"/>
    <property type="evidence" value="ECO:0007669"/>
    <property type="project" value="TreeGrafter"/>
</dbReference>
<dbReference type="PRINTS" id="PR01764">
    <property type="entry name" value="MAPKPHPHTASE"/>
</dbReference>
<dbReference type="EC" id="3.1.3.48" evidence="2"/>
<keyword evidence="7" id="KW-1185">Reference proteome</keyword>
<dbReference type="PRINTS" id="PR01908">
    <property type="entry name" value="ADSPHPHTASE"/>
</dbReference>
<accession>A0A444UWS5</accession>
<evidence type="ECO:0000313" key="6">
    <source>
        <dbReference type="EMBL" id="RXM92633.1"/>
    </source>
</evidence>
<comment type="similarity">
    <text evidence="1">Belongs to the protein-tyrosine phosphatase family. Non-receptor class dual specificity subfamily.</text>
</comment>
<dbReference type="PANTHER" id="PTHR10159">
    <property type="entry name" value="DUAL SPECIFICITY PROTEIN PHOSPHATASE"/>
    <property type="match status" value="1"/>
</dbReference>
<dbReference type="Pfam" id="PF00782">
    <property type="entry name" value="DSPc"/>
    <property type="match status" value="1"/>
</dbReference>
<dbReference type="EMBL" id="SCEB01005936">
    <property type="protein sequence ID" value="RXM92633.1"/>
    <property type="molecule type" value="Genomic_DNA"/>
</dbReference>
<evidence type="ECO:0000313" key="7">
    <source>
        <dbReference type="Proteomes" id="UP000289886"/>
    </source>
</evidence>
<dbReference type="GO" id="GO:0004725">
    <property type="term" value="F:protein tyrosine phosphatase activity"/>
    <property type="evidence" value="ECO:0007669"/>
    <property type="project" value="UniProtKB-EC"/>
</dbReference>
<dbReference type="InterPro" id="IPR001763">
    <property type="entry name" value="Rhodanese-like_dom"/>
</dbReference>
<dbReference type="InterPro" id="IPR000340">
    <property type="entry name" value="Dual-sp_phosphatase_cat-dom"/>
</dbReference>
<dbReference type="SUPFAM" id="SSF52799">
    <property type="entry name" value="(Phosphotyrosine protein) phosphatases II"/>
    <property type="match status" value="1"/>
</dbReference>
<evidence type="ECO:0000256" key="3">
    <source>
        <dbReference type="ARBA" id="ARBA00022801"/>
    </source>
</evidence>
<reference evidence="6 7" key="1">
    <citation type="submission" date="2019-01" db="EMBL/GenBank/DDBJ databases">
        <title>Draft Genome and Complete Hox-Cluster Characterization of the Sterlet Sturgeon (Acipenser ruthenus).</title>
        <authorList>
            <person name="Wei Q."/>
        </authorList>
    </citation>
    <scope>NUCLEOTIDE SEQUENCE [LARGE SCALE GENOMIC DNA]</scope>
    <source>
        <strain evidence="6">WHYD16114868_AA</strain>
        <tissue evidence="6">Blood</tissue>
    </source>
</reference>
<proteinExistence type="inferred from homology"/>
<organism evidence="6 7">
    <name type="scientific">Acipenser ruthenus</name>
    <name type="common">Sterlet sturgeon</name>
    <dbReference type="NCBI Taxonomy" id="7906"/>
    <lineage>
        <taxon>Eukaryota</taxon>
        <taxon>Metazoa</taxon>
        <taxon>Chordata</taxon>
        <taxon>Craniata</taxon>
        <taxon>Vertebrata</taxon>
        <taxon>Euteleostomi</taxon>
        <taxon>Actinopterygii</taxon>
        <taxon>Chondrostei</taxon>
        <taxon>Acipenseriformes</taxon>
        <taxon>Acipenseridae</taxon>
        <taxon>Acipenser</taxon>
    </lineage>
</organism>
<evidence type="ECO:0000256" key="2">
    <source>
        <dbReference type="ARBA" id="ARBA00013064"/>
    </source>
</evidence>
<sequence length="252" mass="27884">MGVTDVLEIGSCDCIQILATDRDEFSSSTGSLVLDCRPFLSYSRVHVKGSRSVNWNSMLRRRSKSSTVSLEWLVPDRALLARLRGGELSSVVVLDEESRSVADLKADSLACMLLNALASEDGPVEILPFLFLGSAHHSSRREALEARGITAVLNVSSSCPNLFESELRYKSIPVEDSQAADISAWFPAAIDFIGTSHTTRDIRTINTLCEHITSYYQQGHRGTQAATYRVERRLSPPVFKSIMYFVAIFLFG</sequence>
<dbReference type="InterPro" id="IPR020422">
    <property type="entry name" value="TYR_PHOSPHATASE_DUAL_dom"/>
</dbReference>
<gene>
    <name evidence="6" type="ORF">EOD39_19925</name>
</gene>
<keyword evidence="4" id="KW-0904">Protein phosphatase</keyword>